<evidence type="ECO:0000259" key="4">
    <source>
        <dbReference type="SMART" id="SM00893"/>
    </source>
</evidence>
<evidence type="ECO:0000256" key="2">
    <source>
        <dbReference type="ARBA" id="ARBA00022448"/>
    </source>
</evidence>
<dbReference type="AlphaFoldDB" id="A0A8J3EDU6"/>
<sequence>MQVVVLLAGVVDPKWRLDRLALRPGAALVDETGLPRRLGPFDEAALETALKLRDADPAVRATAVLVGGPEDDALLRAVSAFRPHRAFRFGGAATSLWDPRAAVRLLGAAVAAAAERPDLVLMGREFGDGDDGTLPPALAEARGWRFCGLAHAVTLAGDGTVALRRMRGPREEILRLRPPVLASVTNDRGNRLRHPLLKHVMLARRAPVEAIAPPPEAGEGAPALALRGIAAVPPPPRGGGACRLLTGPIETQVEELATLLRRWRAVGEG</sequence>
<evidence type="ECO:0000256" key="1">
    <source>
        <dbReference type="ARBA" id="ARBA00007557"/>
    </source>
</evidence>
<dbReference type="PANTHER" id="PTHR21294">
    <property type="entry name" value="ELECTRON TRANSFER FLAVOPROTEIN BETA-SUBUNIT"/>
    <property type="match status" value="1"/>
</dbReference>
<protein>
    <recommendedName>
        <fullName evidence="4">Electron transfer flavoprotein alpha/beta-subunit N-terminal domain-containing protein</fullName>
    </recommendedName>
</protein>
<gene>
    <name evidence="5" type="ORF">GCM10010964_36770</name>
</gene>
<keyword evidence="6" id="KW-1185">Reference proteome</keyword>
<organism evidence="5 6">
    <name type="scientific">Caldovatus sediminis</name>
    <dbReference type="NCBI Taxonomy" id="2041189"/>
    <lineage>
        <taxon>Bacteria</taxon>
        <taxon>Pseudomonadati</taxon>
        <taxon>Pseudomonadota</taxon>
        <taxon>Alphaproteobacteria</taxon>
        <taxon>Acetobacterales</taxon>
        <taxon>Roseomonadaceae</taxon>
        <taxon>Caldovatus</taxon>
    </lineage>
</organism>
<dbReference type="PANTHER" id="PTHR21294:SF8">
    <property type="entry name" value="ELECTRON TRANSFER FLAVOPROTEIN SUBUNIT BETA"/>
    <property type="match status" value="1"/>
</dbReference>
<keyword evidence="3" id="KW-0249">Electron transport</keyword>
<evidence type="ECO:0000313" key="6">
    <source>
        <dbReference type="Proteomes" id="UP000597507"/>
    </source>
</evidence>
<proteinExistence type="inferred from homology"/>
<dbReference type="Gene3D" id="3.40.50.620">
    <property type="entry name" value="HUPs"/>
    <property type="match status" value="1"/>
</dbReference>
<comment type="caution">
    <text evidence="5">The sequence shown here is derived from an EMBL/GenBank/DDBJ whole genome shotgun (WGS) entry which is preliminary data.</text>
</comment>
<evidence type="ECO:0000313" key="5">
    <source>
        <dbReference type="EMBL" id="GGG46053.1"/>
    </source>
</evidence>
<dbReference type="RefSeq" id="WP_188902914.1">
    <property type="nucleotide sequence ID" value="NZ_BMKS01000014.1"/>
</dbReference>
<accession>A0A8J3EDU6</accession>
<dbReference type="InterPro" id="IPR012255">
    <property type="entry name" value="ETF_b"/>
</dbReference>
<dbReference type="Pfam" id="PF01012">
    <property type="entry name" value="ETF"/>
    <property type="match status" value="1"/>
</dbReference>
<dbReference type="InterPro" id="IPR014729">
    <property type="entry name" value="Rossmann-like_a/b/a_fold"/>
</dbReference>
<dbReference type="SUPFAM" id="SSF52402">
    <property type="entry name" value="Adenine nucleotide alpha hydrolases-like"/>
    <property type="match status" value="1"/>
</dbReference>
<dbReference type="SMART" id="SM00893">
    <property type="entry name" value="ETF"/>
    <property type="match status" value="1"/>
</dbReference>
<dbReference type="EMBL" id="BMKS01000014">
    <property type="protein sequence ID" value="GGG46053.1"/>
    <property type="molecule type" value="Genomic_DNA"/>
</dbReference>
<comment type="similarity">
    <text evidence="1">Belongs to the ETF beta-subunit/FixA family.</text>
</comment>
<evidence type="ECO:0000256" key="3">
    <source>
        <dbReference type="ARBA" id="ARBA00022982"/>
    </source>
</evidence>
<reference evidence="5 6" key="1">
    <citation type="journal article" date="2014" name="Int. J. Syst. Evol. Microbiol.">
        <title>Complete genome sequence of Corynebacterium casei LMG S-19264T (=DSM 44701T), isolated from a smear-ripened cheese.</title>
        <authorList>
            <consortium name="US DOE Joint Genome Institute (JGI-PGF)"/>
            <person name="Walter F."/>
            <person name="Albersmeier A."/>
            <person name="Kalinowski J."/>
            <person name="Ruckert C."/>
        </authorList>
    </citation>
    <scope>NUCLEOTIDE SEQUENCE [LARGE SCALE GENOMIC DNA]</scope>
    <source>
        <strain evidence="5 6">CGMCC 1.16330</strain>
    </source>
</reference>
<name>A0A8J3EDU6_9PROT</name>
<dbReference type="Proteomes" id="UP000597507">
    <property type="component" value="Unassembled WGS sequence"/>
</dbReference>
<dbReference type="GO" id="GO:0009055">
    <property type="term" value="F:electron transfer activity"/>
    <property type="evidence" value="ECO:0007669"/>
    <property type="project" value="InterPro"/>
</dbReference>
<feature type="domain" description="Electron transfer flavoprotein alpha/beta-subunit N-terminal" evidence="4">
    <location>
        <begin position="26"/>
        <end position="210"/>
    </location>
</feature>
<keyword evidence="2" id="KW-0813">Transport</keyword>
<dbReference type="InterPro" id="IPR014730">
    <property type="entry name" value="ETF_a/b_N"/>
</dbReference>